<keyword evidence="2" id="KW-1185">Reference proteome</keyword>
<evidence type="ECO:0000313" key="2">
    <source>
        <dbReference type="Proteomes" id="UP000251835"/>
    </source>
</evidence>
<proteinExistence type="predicted"/>
<accession>A0A7L4UQB5</accession>
<gene>
    <name evidence="1" type="ORF">C7377_1569</name>
</gene>
<name>A0A7L4UQB5_BALHA</name>
<sequence>MAFIGCNDDDVVNYNLEVGAYFQGIYLNDTAVYAPVLIAEFNPKPVSLTAIDKNEDKYVLESYWAGDYSYRWIPIETDYSKAPLEENTFKFTAIFEDTEQNIEKNASISLSTVPEPFKITETNYISERSELIVSWENTNADMFIVQISTNLTESPIFQSFNLIPDTEEIEENTQLTTTIKKSTLKWFSAAQNGEVYIVSVHAFNLKNGDINKITGEFIATKNIVWGK</sequence>
<protein>
    <submittedName>
        <fullName evidence="1">Uncharacterized protein</fullName>
    </submittedName>
</protein>
<comment type="caution">
    <text evidence="1">The sequence shown here is derived from an EMBL/GenBank/DDBJ whole genome shotgun (WGS) entry which is preliminary data.</text>
</comment>
<evidence type="ECO:0000313" key="1">
    <source>
        <dbReference type="EMBL" id="PVX49930.1"/>
    </source>
</evidence>
<organism evidence="1 2">
    <name type="scientific">Balneicella halophila</name>
    <dbReference type="NCBI Taxonomy" id="1537566"/>
    <lineage>
        <taxon>Bacteria</taxon>
        <taxon>Pseudomonadati</taxon>
        <taxon>Bacteroidota</taxon>
        <taxon>Bacteroidia</taxon>
        <taxon>Bacteroidales</taxon>
        <taxon>Balneicellaceae</taxon>
        <taxon>Balneicella</taxon>
    </lineage>
</organism>
<dbReference type="AlphaFoldDB" id="A0A7L4UQB5"/>
<dbReference type="RefSeq" id="WP_116496790.1">
    <property type="nucleotide sequence ID" value="NZ_QENZ01000005.1"/>
</dbReference>
<dbReference type="EMBL" id="QENZ01000005">
    <property type="protein sequence ID" value="PVX49930.1"/>
    <property type="molecule type" value="Genomic_DNA"/>
</dbReference>
<reference evidence="1 2" key="1">
    <citation type="submission" date="2018-05" db="EMBL/GenBank/DDBJ databases">
        <title>Genomic Encyclopedia of Type Strains, Phase IV (KMG-IV): sequencing the most valuable type-strain genomes for metagenomic binning, comparative biology and taxonomic classification.</title>
        <authorList>
            <person name="Goeker M."/>
        </authorList>
    </citation>
    <scope>NUCLEOTIDE SEQUENCE [LARGE SCALE GENOMIC DNA]</scope>
    <source>
        <strain evidence="1 2">DSM 28579</strain>
    </source>
</reference>
<dbReference type="Proteomes" id="UP000251835">
    <property type="component" value="Unassembled WGS sequence"/>
</dbReference>